<proteinExistence type="predicted"/>
<comment type="caution">
    <text evidence="1">The sequence shown here is derived from an EMBL/GenBank/DDBJ whole genome shotgun (WGS) entry which is preliminary data.</text>
</comment>
<dbReference type="AlphaFoldDB" id="A0A4C1WX67"/>
<name>A0A4C1WX67_EUMVA</name>
<evidence type="ECO:0000313" key="2">
    <source>
        <dbReference type="Proteomes" id="UP000299102"/>
    </source>
</evidence>
<dbReference type="Proteomes" id="UP000299102">
    <property type="component" value="Unassembled WGS sequence"/>
</dbReference>
<organism evidence="1 2">
    <name type="scientific">Eumeta variegata</name>
    <name type="common">Bagworm moth</name>
    <name type="synonym">Eumeta japonica</name>
    <dbReference type="NCBI Taxonomy" id="151549"/>
    <lineage>
        <taxon>Eukaryota</taxon>
        <taxon>Metazoa</taxon>
        <taxon>Ecdysozoa</taxon>
        <taxon>Arthropoda</taxon>
        <taxon>Hexapoda</taxon>
        <taxon>Insecta</taxon>
        <taxon>Pterygota</taxon>
        <taxon>Neoptera</taxon>
        <taxon>Endopterygota</taxon>
        <taxon>Lepidoptera</taxon>
        <taxon>Glossata</taxon>
        <taxon>Ditrysia</taxon>
        <taxon>Tineoidea</taxon>
        <taxon>Psychidae</taxon>
        <taxon>Oiketicinae</taxon>
        <taxon>Eumeta</taxon>
    </lineage>
</organism>
<reference evidence="1 2" key="1">
    <citation type="journal article" date="2019" name="Commun. Biol.">
        <title>The bagworm genome reveals a unique fibroin gene that provides high tensile strength.</title>
        <authorList>
            <person name="Kono N."/>
            <person name="Nakamura H."/>
            <person name="Ohtoshi R."/>
            <person name="Tomita M."/>
            <person name="Numata K."/>
            <person name="Arakawa K."/>
        </authorList>
    </citation>
    <scope>NUCLEOTIDE SEQUENCE [LARGE SCALE GENOMIC DNA]</scope>
</reference>
<dbReference type="EMBL" id="BGZK01000684">
    <property type="protein sequence ID" value="GBP56048.1"/>
    <property type="molecule type" value="Genomic_DNA"/>
</dbReference>
<sequence>MTFKLSKNVKKNKPYNYPTPDALHSSHSLVRYFSEIAPLPYRVNLLPAAPPARALHEFHRLVNHEIGIPIVIPFPIPVPVPLSMSIFSILDSDRGPAFDSDSGFDLKRYRFASRFRSRFKFPLGTSSHTDSGHAFDSTLHPTLDSDLVPLPVSVQVSTFISISCPMSNIDSAAGHDSDLDEDVPNTSSVPFAVRPITAEQLAREYEASCLAHGARPVEGVLQQIQASGPATIACRTVSPSSKDRNLRLLLCQIRVSFSRVPEAKWTKTEPL</sequence>
<protein>
    <submittedName>
        <fullName evidence="1">Uncharacterized protein</fullName>
    </submittedName>
</protein>
<evidence type="ECO:0000313" key="1">
    <source>
        <dbReference type="EMBL" id="GBP56048.1"/>
    </source>
</evidence>
<gene>
    <name evidence="1" type="ORF">EVAR_43810_1</name>
</gene>
<keyword evidence="2" id="KW-1185">Reference proteome</keyword>
<accession>A0A4C1WX67</accession>